<dbReference type="InterPro" id="IPR036250">
    <property type="entry name" value="AcylCo_DH-like_C"/>
</dbReference>
<keyword evidence="5" id="KW-0560">Oxidoreductase</keyword>
<dbReference type="Proteomes" id="UP000234845">
    <property type="component" value="Unassembled WGS sequence"/>
</dbReference>
<organism evidence="8 9">
    <name type="scientific">Kineobactrum sediminis</name>
    <dbReference type="NCBI Taxonomy" id="1905677"/>
    <lineage>
        <taxon>Bacteria</taxon>
        <taxon>Pseudomonadati</taxon>
        <taxon>Pseudomonadota</taxon>
        <taxon>Gammaproteobacteria</taxon>
        <taxon>Cellvibrionales</taxon>
        <taxon>Halieaceae</taxon>
        <taxon>Kineobactrum</taxon>
    </lineage>
</organism>
<dbReference type="InterPro" id="IPR037069">
    <property type="entry name" value="AcylCoA_DH/ox_N_sf"/>
</dbReference>
<dbReference type="OrthoDB" id="7053515at2"/>
<proteinExistence type="inferred from homology"/>
<evidence type="ECO:0000259" key="6">
    <source>
        <dbReference type="Pfam" id="PF00441"/>
    </source>
</evidence>
<comment type="cofactor">
    <cofactor evidence="1">
        <name>FAD</name>
        <dbReference type="ChEBI" id="CHEBI:57692"/>
    </cofactor>
</comment>
<evidence type="ECO:0000256" key="5">
    <source>
        <dbReference type="ARBA" id="ARBA00023002"/>
    </source>
</evidence>
<evidence type="ECO:0000259" key="7">
    <source>
        <dbReference type="Pfam" id="PF02771"/>
    </source>
</evidence>
<dbReference type="Gene3D" id="1.20.140.10">
    <property type="entry name" value="Butyryl-CoA Dehydrogenase, subunit A, domain 3"/>
    <property type="match status" value="1"/>
</dbReference>
<keyword evidence="4" id="KW-0274">FAD</keyword>
<evidence type="ECO:0000313" key="9">
    <source>
        <dbReference type="Proteomes" id="UP000234845"/>
    </source>
</evidence>
<dbReference type="InterPro" id="IPR013786">
    <property type="entry name" value="AcylCoA_DH/ox_N"/>
</dbReference>
<dbReference type="InterPro" id="IPR009075">
    <property type="entry name" value="AcylCo_DH/oxidase_C"/>
</dbReference>
<dbReference type="AlphaFoldDB" id="A0A2N5XYH6"/>
<dbReference type="PANTHER" id="PTHR43884:SF20">
    <property type="entry name" value="ACYL-COA DEHYDROGENASE FADE28"/>
    <property type="match status" value="1"/>
</dbReference>
<protein>
    <submittedName>
        <fullName evidence="8">Acyl-CoA dehydrogenase</fullName>
    </submittedName>
</protein>
<evidence type="ECO:0000256" key="1">
    <source>
        <dbReference type="ARBA" id="ARBA00001974"/>
    </source>
</evidence>
<dbReference type="GO" id="GO:0003995">
    <property type="term" value="F:acyl-CoA dehydrogenase activity"/>
    <property type="evidence" value="ECO:0007669"/>
    <property type="project" value="TreeGrafter"/>
</dbReference>
<comment type="similarity">
    <text evidence="2">Belongs to the acyl-CoA dehydrogenase family.</text>
</comment>
<dbReference type="InterPro" id="IPR009100">
    <property type="entry name" value="AcylCoA_DH/oxidase_NM_dom_sf"/>
</dbReference>
<gene>
    <name evidence="8" type="ORF">CWI75_17130</name>
</gene>
<dbReference type="SUPFAM" id="SSF47203">
    <property type="entry name" value="Acyl-CoA dehydrogenase C-terminal domain-like"/>
    <property type="match status" value="1"/>
</dbReference>
<dbReference type="CDD" id="cd00567">
    <property type="entry name" value="ACAD"/>
    <property type="match status" value="1"/>
</dbReference>
<evidence type="ECO:0000256" key="2">
    <source>
        <dbReference type="ARBA" id="ARBA00009347"/>
    </source>
</evidence>
<keyword evidence="3" id="KW-0285">Flavoprotein</keyword>
<feature type="domain" description="Acyl-CoA dehydrogenase/oxidase C-terminal" evidence="6">
    <location>
        <begin position="219"/>
        <end position="354"/>
    </location>
</feature>
<dbReference type="Pfam" id="PF00441">
    <property type="entry name" value="Acyl-CoA_dh_1"/>
    <property type="match status" value="1"/>
</dbReference>
<feature type="domain" description="Acyl-CoA dehydrogenase/oxidase N-terminal" evidence="7">
    <location>
        <begin position="1"/>
        <end position="105"/>
    </location>
</feature>
<dbReference type="Pfam" id="PF02771">
    <property type="entry name" value="Acyl-CoA_dh_N"/>
    <property type="match status" value="1"/>
</dbReference>
<evidence type="ECO:0000256" key="3">
    <source>
        <dbReference type="ARBA" id="ARBA00022630"/>
    </source>
</evidence>
<keyword evidence="9" id="KW-1185">Reference proteome</keyword>
<dbReference type="SUPFAM" id="SSF56645">
    <property type="entry name" value="Acyl-CoA dehydrogenase NM domain-like"/>
    <property type="match status" value="1"/>
</dbReference>
<dbReference type="PANTHER" id="PTHR43884">
    <property type="entry name" value="ACYL-COA DEHYDROGENASE"/>
    <property type="match status" value="1"/>
</dbReference>
<dbReference type="EMBL" id="PKLZ01000016">
    <property type="protein sequence ID" value="PLW81195.1"/>
    <property type="molecule type" value="Genomic_DNA"/>
</dbReference>
<dbReference type="Gene3D" id="1.10.540.10">
    <property type="entry name" value="Acyl-CoA dehydrogenase/oxidase, N-terminal domain"/>
    <property type="match status" value="1"/>
</dbReference>
<accession>A0A2N5XYH6</accession>
<reference evidence="9" key="1">
    <citation type="submission" date="2017-11" db="EMBL/GenBank/DDBJ databases">
        <title>The draft genome sequence of Chromatocurvus sp. F02.</title>
        <authorList>
            <person name="Du Z.-J."/>
            <person name="Chang Y.-Q."/>
        </authorList>
    </citation>
    <scope>NUCLEOTIDE SEQUENCE [LARGE SCALE GENOMIC DNA]</scope>
    <source>
        <strain evidence="9">F02</strain>
    </source>
</reference>
<evidence type="ECO:0000313" key="8">
    <source>
        <dbReference type="EMBL" id="PLW81195.1"/>
    </source>
</evidence>
<dbReference type="GO" id="GO:0050660">
    <property type="term" value="F:flavin adenine dinucleotide binding"/>
    <property type="evidence" value="ECO:0007669"/>
    <property type="project" value="InterPro"/>
</dbReference>
<sequence>MILDVAREFCRDQSDITAVRAQLESPDGFDPGVWQQMVALGWAGIALPERVGGAGLGMAAVVPVLESMGRALLGGPLMSTALAGQLVLRAAGEEQDELLSAIAAGQPATIAWLDNHDWGSAGIQCELDANGVLQGRKQQVMDAAGAEWFLVVAQQAGEPVLAVLPASAVAADARRDCILIDQTRRAQTIDFTGIAVASTAVLKGPQVAAALRDVRLLGALLVAAESGGSAASCLDTTVDYLKTRKQFGKLIGSYQALKHPCVDILVAVDSTRSFVYHAASLLDDGPLSRDAEIGCRMAKAQATETLKYAGDRAIQFHGGMGFTYECDAQLYVRRAQWAQQQFGDAQHQRKQLAHLLLDA</sequence>
<comment type="caution">
    <text evidence="8">The sequence shown here is derived from an EMBL/GenBank/DDBJ whole genome shotgun (WGS) entry which is preliminary data.</text>
</comment>
<name>A0A2N5XYH6_9GAMM</name>
<evidence type="ECO:0000256" key="4">
    <source>
        <dbReference type="ARBA" id="ARBA00022827"/>
    </source>
</evidence>